<evidence type="ECO:0000313" key="2">
    <source>
        <dbReference type="EMBL" id="QJW88745.1"/>
    </source>
</evidence>
<evidence type="ECO:0000259" key="1">
    <source>
        <dbReference type="Pfam" id="PF09994"/>
    </source>
</evidence>
<keyword evidence="3" id="KW-1185">Reference proteome</keyword>
<organism evidence="2 3">
    <name type="scientific">Spirosoma taeanense</name>
    <dbReference type="NCBI Taxonomy" id="2735870"/>
    <lineage>
        <taxon>Bacteria</taxon>
        <taxon>Pseudomonadati</taxon>
        <taxon>Bacteroidota</taxon>
        <taxon>Cytophagia</taxon>
        <taxon>Cytophagales</taxon>
        <taxon>Cytophagaceae</taxon>
        <taxon>Spirosoma</taxon>
    </lineage>
</organism>
<accession>A0A6M5Y4N8</accession>
<dbReference type="KEGG" id="stae:HNV11_04795"/>
<sequence>MPKNIVICCDGTWNSATDEEFGMPTATNVRLLFQACQTAAESDDKQVTWYQSGIGALGGNSRRAFEGATGTGMGANIRRGYLAIARYYEPGDHIFLFGFSRGAFTARSIAGMIRQVGLVDPDAKVVEKAYRFYESNKYLHNDPKTHYDYPKFKPGRAPGQVRIHFIGVWDTVGSLGFSFWGWSFNLRFFRNGFHELSPNSITDNVYHALAMDEIRTSFMPSLWELPQSGEHRPECVEQAWFRGVHSDVGGGTRIGTWLTSP</sequence>
<dbReference type="InterPro" id="IPR018712">
    <property type="entry name" value="Tle1-like_cat"/>
</dbReference>
<dbReference type="AlphaFoldDB" id="A0A6M5Y4N8"/>
<proteinExistence type="predicted"/>
<name>A0A6M5Y4N8_9BACT</name>
<protein>
    <submittedName>
        <fullName evidence="2">DUF2235 domain-containing protein</fullName>
    </submittedName>
</protein>
<reference evidence="2 3" key="1">
    <citation type="submission" date="2020-05" db="EMBL/GenBank/DDBJ databases">
        <title>Genome sequencing of Spirosoma sp. TS118.</title>
        <authorList>
            <person name="Lee J.-H."/>
            <person name="Jeong S."/>
            <person name="Zhao L."/>
            <person name="Jung J.-H."/>
            <person name="Kim M.-K."/>
            <person name="Lim S."/>
        </authorList>
    </citation>
    <scope>NUCLEOTIDE SEQUENCE [LARGE SCALE GENOMIC DNA]</scope>
    <source>
        <strain evidence="2 3">TS118</strain>
    </source>
</reference>
<dbReference type="PANTHER" id="PTHR33840">
    <property type="match status" value="1"/>
</dbReference>
<gene>
    <name evidence="2" type="ORF">HNV11_04795</name>
</gene>
<dbReference type="EMBL" id="CP053435">
    <property type="protein sequence ID" value="QJW88745.1"/>
    <property type="molecule type" value="Genomic_DNA"/>
</dbReference>
<dbReference type="Proteomes" id="UP000502756">
    <property type="component" value="Chromosome"/>
</dbReference>
<feature type="domain" description="T6SS Phospholipase effector Tle1-like catalytic" evidence="1">
    <location>
        <begin position="3"/>
        <end position="252"/>
    </location>
</feature>
<dbReference type="Pfam" id="PF09994">
    <property type="entry name" value="T6SS_Tle1-like_cat"/>
    <property type="match status" value="1"/>
</dbReference>
<dbReference type="RefSeq" id="WP_171738583.1">
    <property type="nucleotide sequence ID" value="NZ_CP053435.1"/>
</dbReference>
<dbReference type="PANTHER" id="PTHR33840:SF1">
    <property type="entry name" value="TLE1 PHOSPHOLIPASE DOMAIN-CONTAINING PROTEIN"/>
    <property type="match status" value="1"/>
</dbReference>
<evidence type="ECO:0000313" key="3">
    <source>
        <dbReference type="Proteomes" id="UP000502756"/>
    </source>
</evidence>